<keyword evidence="2" id="KW-0472">Membrane</keyword>
<dbReference type="Proteomes" id="UP001556367">
    <property type="component" value="Unassembled WGS sequence"/>
</dbReference>
<comment type="caution">
    <text evidence="4">The sequence shown here is derived from an EMBL/GenBank/DDBJ whole genome shotgun (WGS) entry which is preliminary data.</text>
</comment>
<protein>
    <recommendedName>
        <fullName evidence="3">DUF6535 domain-containing protein</fullName>
    </recommendedName>
</protein>
<dbReference type="EMBL" id="JASNQZ010000014">
    <property type="protein sequence ID" value="KAL0948153.1"/>
    <property type="molecule type" value="Genomic_DNA"/>
</dbReference>
<dbReference type="Pfam" id="PF20153">
    <property type="entry name" value="DUF6535"/>
    <property type="match status" value="1"/>
</dbReference>
<feature type="region of interest" description="Disordered" evidence="1">
    <location>
        <begin position="1"/>
        <end position="89"/>
    </location>
</feature>
<keyword evidence="2" id="KW-0812">Transmembrane</keyword>
<dbReference type="InterPro" id="IPR045338">
    <property type="entry name" value="DUF6535"/>
</dbReference>
<keyword evidence="5" id="KW-1185">Reference proteome</keyword>
<keyword evidence="2" id="KW-1133">Transmembrane helix</keyword>
<accession>A0ABR3IXY5</accession>
<feature type="domain" description="DUF6535" evidence="3">
    <location>
        <begin position="96"/>
        <end position="232"/>
    </location>
</feature>
<feature type="compositionally biased region" description="Polar residues" evidence="1">
    <location>
        <begin position="22"/>
        <end position="40"/>
    </location>
</feature>
<evidence type="ECO:0000256" key="1">
    <source>
        <dbReference type="SAM" id="MobiDB-lite"/>
    </source>
</evidence>
<proteinExistence type="predicted"/>
<gene>
    <name evidence="4" type="ORF">HGRIS_010769</name>
</gene>
<name>A0ABR3IXY5_9AGAR</name>
<feature type="transmembrane region" description="Helical" evidence="2">
    <location>
        <begin position="120"/>
        <end position="140"/>
    </location>
</feature>
<organism evidence="4 5">
    <name type="scientific">Hohenbuehelia grisea</name>
    <dbReference type="NCBI Taxonomy" id="104357"/>
    <lineage>
        <taxon>Eukaryota</taxon>
        <taxon>Fungi</taxon>
        <taxon>Dikarya</taxon>
        <taxon>Basidiomycota</taxon>
        <taxon>Agaricomycotina</taxon>
        <taxon>Agaricomycetes</taxon>
        <taxon>Agaricomycetidae</taxon>
        <taxon>Agaricales</taxon>
        <taxon>Pleurotineae</taxon>
        <taxon>Pleurotaceae</taxon>
        <taxon>Hohenbuehelia</taxon>
    </lineage>
</organism>
<evidence type="ECO:0000259" key="3">
    <source>
        <dbReference type="Pfam" id="PF20153"/>
    </source>
</evidence>
<evidence type="ECO:0000313" key="4">
    <source>
        <dbReference type="EMBL" id="KAL0948153.1"/>
    </source>
</evidence>
<reference evidence="5" key="1">
    <citation type="submission" date="2024-06" db="EMBL/GenBank/DDBJ databases">
        <title>Multi-omics analyses provide insights into the biosynthesis of the anticancer antibiotic pleurotin in Hohenbuehelia grisea.</title>
        <authorList>
            <person name="Weaver J.A."/>
            <person name="Alberti F."/>
        </authorList>
    </citation>
    <scope>NUCLEOTIDE SEQUENCE [LARGE SCALE GENOMIC DNA]</scope>
    <source>
        <strain evidence="5">T-177</strain>
    </source>
</reference>
<sequence length="335" mass="37300">MDPGYIAAMANLSPPEVRFEQPGTTNGSKDETSSNSTPNPTHGRARQRKSSSVPAGTAQDEPKTDNPSDPTFDAWAHPQPPDNGNFAESDLRSRFWSTYKEETDRHDDDFVKKHNENLDIVLIFAGLFSAVNTTFIQGMLDDLSPDPNDATQALLRLVVHTLNNSVFPDETPEISPWDGPSSTIVWTQCVLYASLAASLLAAFGAVLGKQWLGYYARVGAQGSTEAQCAARRKKTIRDREVAFSRGDRRPPTPPAGLSTPLRYRHSLRHLGSPTGYCLGHYWLRRLWCHLLHRHHLRLLSVLILPIPNTTGGDHGCSWKRLRHGWQIEFLTTSTP</sequence>
<evidence type="ECO:0000313" key="5">
    <source>
        <dbReference type="Proteomes" id="UP001556367"/>
    </source>
</evidence>
<evidence type="ECO:0000256" key="2">
    <source>
        <dbReference type="SAM" id="Phobius"/>
    </source>
</evidence>
<feature type="transmembrane region" description="Helical" evidence="2">
    <location>
        <begin position="185"/>
        <end position="207"/>
    </location>
</feature>